<dbReference type="EMBL" id="FUZU01000002">
    <property type="protein sequence ID" value="SKC77453.1"/>
    <property type="molecule type" value="Genomic_DNA"/>
</dbReference>
<dbReference type="Gene3D" id="3.30.450.20">
    <property type="entry name" value="PAS domain"/>
    <property type="match status" value="1"/>
</dbReference>
<accession>A0A1T5LN64</accession>
<organism evidence="4 5">
    <name type="scientific">Ohtaekwangia koreensis</name>
    <dbReference type="NCBI Taxonomy" id="688867"/>
    <lineage>
        <taxon>Bacteria</taxon>
        <taxon>Pseudomonadati</taxon>
        <taxon>Bacteroidota</taxon>
        <taxon>Cytophagia</taxon>
        <taxon>Cytophagales</taxon>
        <taxon>Fulvivirgaceae</taxon>
        <taxon>Ohtaekwangia</taxon>
    </lineage>
</organism>
<dbReference type="InterPro" id="IPR003018">
    <property type="entry name" value="GAF"/>
</dbReference>
<evidence type="ECO:0000256" key="1">
    <source>
        <dbReference type="SAM" id="Coils"/>
    </source>
</evidence>
<keyword evidence="2" id="KW-1133">Transmembrane helix</keyword>
<evidence type="ECO:0000259" key="3">
    <source>
        <dbReference type="Pfam" id="PF13185"/>
    </source>
</evidence>
<feature type="transmembrane region" description="Helical" evidence="2">
    <location>
        <begin position="196"/>
        <end position="215"/>
    </location>
</feature>
<proteinExistence type="predicted"/>
<keyword evidence="1" id="KW-0175">Coiled coil</keyword>
<evidence type="ECO:0000256" key="2">
    <source>
        <dbReference type="SAM" id="Phobius"/>
    </source>
</evidence>
<evidence type="ECO:0000313" key="5">
    <source>
        <dbReference type="Proteomes" id="UP000190961"/>
    </source>
</evidence>
<keyword evidence="5" id="KW-1185">Reference proteome</keyword>
<dbReference type="SUPFAM" id="SSF55781">
    <property type="entry name" value="GAF domain-like"/>
    <property type="match status" value="1"/>
</dbReference>
<dbReference type="RefSeq" id="WP_079688095.1">
    <property type="nucleotide sequence ID" value="NZ_FUZU01000002.1"/>
</dbReference>
<sequence>MMKYINNLTISEKHRLIIVTVIFCIGLLGASVWKVMDSFKDQSSKTEAIAELEIRLLRIKNNVLRGELLQMFVADRKSQRAIIDDANELLNDRIEALNFERGQVNTEGLPPDIVQSYKAFSTSLDAYLDFTDRNLHDIQTVMPEDSLRYVKVRDALLIDLNKQFTPVRENAANVVAKTQAYKKEIISEYSHKRTTAFWILATIAITMILVISIFIRAVSRSLVVQIYQAKDVLEKLSQGELPVVDEARGKNELSAMLNTLRLFAKQMHHLKEFAGNVASNNFEISAKMFDGKGSIAHALENMRDNLKKSFVQEAERKWTAQGMIDFGNITRYQENVSVLYDDALGYIIKYLSANQGTLFAIDDHDTNHHTLKRVSVYAYERKKYINGSIRIGEGLAGQAFLERELILLKEVPDDYLKITSGLGESLPGFIIVSPLILNGEPYGVLEIALLSEPAAYKIEFVKRVSEELASLIKAAGINTHTHKLLKETQHKEEKLRLNEEAMRQTIEELHATREAEARRSQELQRSYSELELSKQMMEQASSLARTKEEELLEKDKSLFNTRMANLRANAAQLSGQIKACIDTALNASRTCAQMFTVFAEDSELFPDAREQANRMLQSILKNNSTFLATYTLWEAEQLDHNDQRYICKPGHDDTGRFIPYWTMQGNEFHLEPLVNYTREGDGDYFMIPQKTNREAVIDPYLYPVQGKDVWIISAVAPVIIADKFRAICGVDFAIDRVMEMIDNVNWRDDSITIALIANNKQIVKISSDNTFTGKPSSCFIPDAIMPDDLSESVEVMWEGNTYLFEPVLFGETNRPWTVCIRTSK</sequence>
<dbReference type="InterPro" id="IPR029016">
    <property type="entry name" value="GAF-like_dom_sf"/>
</dbReference>
<gene>
    <name evidence="4" type="ORF">SAMN05660236_3585</name>
</gene>
<protein>
    <submittedName>
        <fullName evidence="4">GAF domain-containing protein</fullName>
    </submittedName>
</protein>
<dbReference type="STRING" id="688867.SAMN05660236_3585"/>
<feature type="domain" description="GAF" evidence="3">
    <location>
        <begin position="335"/>
        <end position="472"/>
    </location>
</feature>
<dbReference type="Gene3D" id="6.10.340.10">
    <property type="match status" value="1"/>
</dbReference>
<dbReference type="OrthoDB" id="958017at2"/>
<feature type="coiled-coil region" evidence="1">
    <location>
        <begin position="506"/>
        <end position="540"/>
    </location>
</feature>
<evidence type="ECO:0000313" key="4">
    <source>
        <dbReference type="EMBL" id="SKC77453.1"/>
    </source>
</evidence>
<dbReference type="Pfam" id="PF13185">
    <property type="entry name" value="GAF_2"/>
    <property type="match status" value="1"/>
</dbReference>
<keyword evidence="2" id="KW-0812">Transmembrane</keyword>
<dbReference type="CDD" id="cd12913">
    <property type="entry name" value="PDC1_MCP_like"/>
    <property type="match status" value="1"/>
</dbReference>
<keyword evidence="2" id="KW-0472">Membrane</keyword>
<name>A0A1T5LN64_9BACT</name>
<dbReference type="Gene3D" id="3.30.450.40">
    <property type="match status" value="1"/>
</dbReference>
<feature type="transmembrane region" description="Helical" evidence="2">
    <location>
        <begin position="16"/>
        <end position="36"/>
    </location>
</feature>
<dbReference type="AlphaFoldDB" id="A0A1T5LN64"/>
<reference evidence="4 5" key="1">
    <citation type="submission" date="2017-02" db="EMBL/GenBank/DDBJ databases">
        <authorList>
            <person name="Peterson S.W."/>
        </authorList>
    </citation>
    <scope>NUCLEOTIDE SEQUENCE [LARGE SCALE GENOMIC DNA]</scope>
    <source>
        <strain evidence="4 5">DSM 25262</strain>
    </source>
</reference>
<dbReference type="Proteomes" id="UP000190961">
    <property type="component" value="Unassembled WGS sequence"/>
</dbReference>